<reference evidence="1" key="1">
    <citation type="submission" date="2018-08" db="EMBL/GenBank/DDBJ databases">
        <authorList>
            <person name="Rossello M."/>
        </authorList>
    </citation>
    <scope>NUCLEOTIDE SEQUENCE [LARGE SCALE GENOMIC DNA]</scope>
    <source>
        <strain evidence="1">cv. Chinese Spring</strain>
    </source>
</reference>
<evidence type="ECO:0008006" key="3">
    <source>
        <dbReference type="Google" id="ProtNLM"/>
    </source>
</evidence>
<reference evidence="1" key="2">
    <citation type="submission" date="2018-10" db="UniProtKB">
        <authorList>
            <consortium name="EnsemblPlants"/>
        </authorList>
    </citation>
    <scope>IDENTIFICATION</scope>
</reference>
<dbReference type="InterPro" id="IPR012871">
    <property type="entry name" value="DUF1668_ORYSA"/>
</dbReference>
<dbReference type="EnsemblPlants" id="TraesCS6D02G401800.1">
    <property type="protein sequence ID" value="TraesCS6D02G401800.1"/>
    <property type="gene ID" value="TraesCS6D02G401800"/>
</dbReference>
<sequence length="383" mass="42366">MLWKIFSVIKRRGAGGRKEENKVGDLGELGDRIRRRGSMVQRRRVLPVVVDDGDCGYLLFRINVNRLFSSSQSQETKMRRLPAPVTRFATMPHRPERIDFALAGGGATLVGVSSQHRTVLHDAASGVTSAGPELAHDKVGCCFVVPLGRRRLCAVKRRHYDYPASPDEPTEPLGETLVGGAWRALPDPPPDLIRSRRGNPACLLTACFAAGKRLWVSARDRGTYSVDTAARAADGWRKEGDWQLPFQCRGLLAPDLAPGLCFGLCPRTTRLCACDVRRSPPPVRYAWDDTRPCWPTSFSQENIATVARLPDSSLAYLGDGEFCIAWTIAISEDNSTIRQRALWLMGVKIGKNSPSAPLRLLHHKACIYELPDRALMAYALHAD</sequence>
<keyword evidence="2" id="KW-1185">Reference proteome</keyword>
<dbReference type="Gramene" id="TraesCS6D02G401800.1">
    <property type="protein sequence ID" value="TraesCS6D02G401800.1"/>
    <property type="gene ID" value="TraesCS6D02G401800"/>
</dbReference>
<dbReference type="PANTHER" id="PTHR33085">
    <property type="entry name" value="OS12G0113100 PROTEIN-RELATED"/>
    <property type="match status" value="1"/>
</dbReference>
<name>A0A3B6QLG6_WHEAT</name>
<proteinExistence type="predicted"/>
<organism evidence="1">
    <name type="scientific">Triticum aestivum</name>
    <name type="common">Wheat</name>
    <dbReference type="NCBI Taxonomy" id="4565"/>
    <lineage>
        <taxon>Eukaryota</taxon>
        <taxon>Viridiplantae</taxon>
        <taxon>Streptophyta</taxon>
        <taxon>Embryophyta</taxon>
        <taxon>Tracheophyta</taxon>
        <taxon>Spermatophyta</taxon>
        <taxon>Magnoliopsida</taxon>
        <taxon>Liliopsida</taxon>
        <taxon>Poales</taxon>
        <taxon>Poaceae</taxon>
        <taxon>BOP clade</taxon>
        <taxon>Pooideae</taxon>
        <taxon>Triticodae</taxon>
        <taxon>Triticeae</taxon>
        <taxon>Triticinae</taxon>
        <taxon>Triticum</taxon>
    </lineage>
</organism>
<dbReference type="PANTHER" id="PTHR33085:SF2">
    <property type="entry name" value="OS03G0817600 PROTEIN"/>
    <property type="match status" value="1"/>
</dbReference>
<dbReference type="Pfam" id="PF07893">
    <property type="entry name" value="DUF1668"/>
    <property type="match status" value="1"/>
</dbReference>
<dbReference type="OrthoDB" id="684300at2759"/>
<accession>A0A3B6QLG6</accession>
<evidence type="ECO:0000313" key="1">
    <source>
        <dbReference type="EnsemblPlants" id="TraesCS6D02G401800.1"/>
    </source>
</evidence>
<dbReference type="Proteomes" id="UP000019116">
    <property type="component" value="Chromosome 6D"/>
</dbReference>
<dbReference type="Gramene" id="TraesCS6D03G0919000.1">
    <property type="protein sequence ID" value="TraesCS6D03G0919000.1.CDS"/>
    <property type="gene ID" value="TraesCS6D03G0919000"/>
</dbReference>
<protein>
    <recommendedName>
        <fullName evidence="3">DUF1618 domain-containing protein</fullName>
    </recommendedName>
</protein>
<dbReference type="PaxDb" id="4565-Traes_6DL_5497706C0.1"/>
<dbReference type="OMA" id="PCWPTSF"/>
<evidence type="ECO:0000313" key="2">
    <source>
        <dbReference type="Proteomes" id="UP000019116"/>
    </source>
</evidence>
<dbReference type="AlphaFoldDB" id="A0A3B6QLG6"/>